<evidence type="ECO:0000313" key="3">
    <source>
        <dbReference type="Proteomes" id="UP000501753"/>
    </source>
</evidence>
<dbReference type="EMBL" id="CP029078">
    <property type="protein sequence ID" value="QCN84296.1"/>
    <property type="molecule type" value="Genomic_DNA"/>
</dbReference>
<gene>
    <name evidence="2" type="ORF">DDJ31_04290</name>
</gene>
<accession>A0ABX5TND4</accession>
<proteinExistence type="predicted"/>
<feature type="region of interest" description="Disordered" evidence="1">
    <location>
        <begin position="66"/>
        <end position="163"/>
    </location>
</feature>
<feature type="compositionally biased region" description="Low complexity" evidence="1">
    <location>
        <begin position="66"/>
        <end position="77"/>
    </location>
</feature>
<protein>
    <submittedName>
        <fullName evidence="2">Uncharacterized protein</fullName>
    </submittedName>
</protein>
<keyword evidence="3" id="KW-1185">Reference proteome</keyword>
<feature type="compositionally biased region" description="Basic and acidic residues" evidence="1">
    <location>
        <begin position="89"/>
        <end position="118"/>
    </location>
</feature>
<reference evidence="2 3" key="1">
    <citation type="submission" date="2018-04" db="EMBL/GenBank/DDBJ databases">
        <title>Complete genome sequences of Streptomyces griseoviridis K61 and characterization of antagonistic properties of biological control agents.</title>
        <authorList>
            <person name="Mariita R.M."/>
            <person name="Sello J.K."/>
        </authorList>
    </citation>
    <scope>NUCLEOTIDE SEQUENCE [LARGE SCALE GENOMIC DNA]</scope>
    <source>
        <strain evidence="2 3">K61</strain>
    </source>
</reference>
<evidence type="ECO:0000256" key="1">
    <source>
        <dbReference type="SAM" id="MobiDB-lite"/>
    </source>
</evidence>
<evidence type="ECO:0000313" key="2">
    <source>
        <dbReference type="EMBL" id="QCN84296.1"/>
    </source>
</evidence>
<name>A0ABX5TND4_STRGD</name>
<sequence length="163" mass="17974">MSVGLGGAVVECLSGLGSAMVECLSGIGSAMVERMLGLSSAAIESMSTGCAWAEYRPTEGLWVGCPCDGHPGDGLPPDGRPSAKPPSADVRDTRHRDTDFPRSAEIRERWRSPRDTRRGTHAWRRKTRRRAPPSRRRTRRGPRGTERLPHPEGSTRWTDQDQD</sequence>
<dbReference type="Proteomes" id="UP000501753">
    <property type="component" value="Chromosome"/>
</dbReference>
<organism evidence="2 3">
    <name type="scientific">Streptomyces griseoviridis</name>
    <dbReference type="NCBI Taxonomy" id="45398"/>
    <lineage>
        <taxon>Bacteria</taxon>
        <taxon>Bacillati</taxon>
        <taxon>Actinomycetota</taxon>
        <taxon>Actinomycetes</taxon>
        <taxon>Kitasatosporales</taxon>
        <taxon>Streptomycetaceae</taxon>
        <taxon>Streptomyces</taxon>
    </lineage>
</organism>
<feature type="compositionally biased region" description="Basic residues" evidence="1">
    <location>
        <begin position="119"/>
        <end position="142"/>
    </location>
</feature>